<proteinExistence type="predicted"/>
<name>A0A1G2MLJ2_9BACT</name>
<dbReference type="Proteomes" id="UP000177130">
    <property type="component" value="Unassembled WGS sequence"/>
</dbReference>
<dbReference type="EMBL" id="MHRK01000005">
    <property type="protein sequence ID" value="OHA24775.1"/>
    <property type="molecule type" value="Genomic_DNA"/>
</dbReference>
<organism evidence="1 2">
    <name type="scientific">Candidatus Taylorbacteria bacterium RIFCSPHIGHO2_02_FULL_43_32b</name>
    <dbReference type="NCBI Taxonomy" id="1802306"/>
    <lineage>
        <taxon>Bacteria</taxon>
        <taxon>Candidatus Tayloriibacteriota</taxon>
    </lineage>
</organism>
<accession>A0A1G2MLJ2</accession>
<evidence type="ECO:0000313" key="1">
    <source>
        <dbReference type="EMBL" id="OHA24775.1"/>
    </source>
</evidence>
<comment type="caution">
    <text evidence="1">The sequence shown here is derived from an EMBL/GenBank/DDBJ whole genome shotgun (WGS) entry which is preliminary data.</text>
</comment>
<gene>
    <name evidence="1" type="ORF">A3C72_01560</name>
</gene>
<dbReference type="AlphaFoldDB" id="A0A1G2MLJ2"/>
<evidence type="ECO:0000313" key="2">
    <source>
        <dbReference type="Proteomes" id="UP000177130"/>
    </source>
</evidence>
<reference evidence="1 2" key="1">
    <citation type="journal article" date="2016" name="Nat. Commun.">
        <title>Thousands of microbial genomes shed light on interconnected biogeochemical processes in an aquifer system.</title>
        <authorList>
            <person name="Anantharaman K."/>
            <person name="Brown C.T."/>
            <person name="Hug L.A."/>
            <person name="Sharon I."/>
            <person name="Castelle C.J."/>
            <person name="Probst A.J."/>
            <person name="Thomas B.C."/>
            <person name="Singh A."/>
            <person name="Wilkins M.J."/>
            <person name="Karaoz U."/>
            <person name="Brodie E.L."/>
            <person name="Williams K.H."/>
            <person name="Hubbard S.S."/>
            <person name="Banfield J.F."/>
        </authorList>
    </citation>
    <scope>NUCLEOTIDE SEQUENCE [LARGE SCALE GENOMIC DNA]</scope>
</reference>
<protein>
    <submittedName>
        <fullName evidence="1">Uncharacterized protein</fullName>
    </submittedName>
</protein>
<sequence length="216" mass="24078">MSTSASLSSEFGKDHGLIHEVVVTGRKVGAGAAFWSRLAHNEDLFRSIVSAVAGMVVATRPFDPVRFIGEGWGIIPEERDLRSAELSEVDFFTAIFETCLKEKETSIKGEEKLTRLKVGKSVRFGVTVFMGLWFDYEQCKEDSILERLYKEKGITYLDFFGDVLLGPRGFRSVLCLCRSAGGVWGWSYRWLDYDWNANNHSASLANGDLGLGVKSS</sequence>